<organism evidence="1 2">
    <name type="scientific">Paenibacillus aestuarii</name>
    <dbReference type="NCBI Taxonomy" id="516965"/>
    <lineage>
        <taxon>Bacteria</taxon>
        <taxon>Bacillati</taxon>
        <taxon>Bacillota</taxon>
        <taxon>Bacilli</taxon>
        <taxon>Bacillales</taxon>
        <taxon>Paenibacillaceae</taxon>
        <taxon>Paenibacillus</taxon>
    </lineage>
</organism>
<comment type="caution">
    <text evidence="1">The sequence shown here is derived from an EMBL/GenBank/DDBJ whole genome shotgun (WGS) entry which is preliminary data.</text>
</comment>
<accession>A0ABW0K6W4</accession>
<gene>
    <name evidence="1" type="ORF">ACFPOG_12655</name>
</gene>
<dbReference type="EMBL" id="JBHSMJ010000017">
    <property type="protein sequence ID" value="MFC5449115.1"/>
    <property type="molecule type" value="Genomic_DNA"/>
</dbReference>
<dbReference type="Proteomes" id="UP001596044">
    <property type="component" value="Unassembled WGS sequence"/>
</dbReference>
<evidence type="ECO:0000313" key="1">
    <source>
        <dbReference type="EMBL" id="MFC5449115.1"/>
    </source>
</evidence>
<protein>
    <recommendedName>
        <fullName evidence="3">Response regulator</fullName>
    </recommendedName>
</protein>
<dbReference type="RefSeq" id="WP_377524735.1">
    <property type="nucleotide sequence ID" value="NZ_JBHSMJ010000017.1"/>
</dbReference>
<evidence type="ECO:0000313" key="2">
    <source>
        <dbReference type="Proteomes" id="UP001596044"/>
    </source>
</evidence>
<name>A0ABW0K6W4_9BACL</name>
<sequence length="490" mass="55559">MNSQAKRNIIIATPNATFAEQLKKNFERVNFKVIEIVVVLEHLIEQIEMLKGEGERVDGILLSTDLGRKLEDRRLELLSDVLYTIRKQYDDMNIVILANEDQGHPLLAEFVDMGIYNLFLKGSDGLNIQRLMETFDKPMRFSDVAKFKEFNSSIPWRRLPSGPSSLIVNVNAAASDNEKTAPVTVEKVVEKEVVKVVQKEVVKVVEKVIEVDKVRDITTPSKLIVIGGMYPGAGSSFLTLTLARLLNYIGIPHAVVEHPSIQPELYSALYGDKHAPKGYRFLAEDILVHGGKGPREEWVEGHTTWYPLNQTGLPVGKSWTTDLTLKYLYQVKEPIVLLDVSHKWSELAVKDITVDADEIFFVVDAFLPSKYYRADSKVNEEALYELRQFGKSVNLVANKDIKVSKRSQWIKSLPFTPISIIPEIPYQEVISSFWDAKFFQDQPEHRSALLAATYSIMAKLVPPNYPIKHLKNGGIQGMSVFEKFIKTLRK</sequence>
<keyword evidence="2" id="KW-1185">Reference proteome</keyword>
<proteinExistence type="predicted"/>
<reference evidence="2" key="1">
    <citation type="journal article" date="2019" name="Int. J. Syst. Evol. Microbiol.">
        <title>The Global Catalogue of Microorganisms (GCM) 10K type strain sequencing project: providing services to taxonomists for standard genome sequencing and annotation.</title>
        <authorList>
            <consortium name="The Broad Institute Genomics Platform"/>
            <consortium name="The Broad Institute Genome Sequencing Center for Infectious Disease"/>
            <person name="Wu L."/>
            <person name="Ma J."/>
        </authorList>
    </citation>
    <scope>NUCLEOTIDE SEQUENCE [LARGE SCALE GENOMIC DNA]</scope>
    <source>
        <strain evidence="2">KACC 11904</strain>
    </source>
</reference>
<evidence type="ECO:0008006" key="3">
    <source>
        <dbReference type="Google" id="ProtNLM"/>
    </source>
</evidence>